<dbReference type="OrthoDB" id="9811239at2"/>
<gene>
    <name evidence="3" type="ORF">E0F88_32630</name>
</gene>
<evidence type="ECO:0000313" key="4">
    <source>
        <dbReference type="Proteomes" id="UP000294850"/>
    </source>
</evidence>
<dbReference type="Pfam" id="PF13439">
    <property type="entry name" value="Glyco_transf_4"/>
    <property type="match status" value="1"/>
</dbReference>
<reference evidence="3 4" key="1">
    <citation type="submission" date="2019-03" db="EMBL/GenBank/DDBJ databases">
        <title>Dyadobacter AR-3-6 sp. nov., isolated from arctic soil.</title>
        <authorList>
            <person name="Chaudhary D.K."/>
        </authorList>
    </citation>
    <scope>NUCLEOTIDE SEQUENCE [LARGE SCALE GENOMIC DNA]</scope>
    <source>
        <strain evidence="3 4">AR-3-6</strain>
    </source>
</reference>
<dbReference type="Pfam" id="PF00534">
    <property type="entry name" value="Glycos_transf_1"/>
    <property type="match status" value="1"/>
</dbReference>
<evidence type="ECO:0000259" key="1">
    <source>
        <dbReference type="Pfam" id="PF00534"/>
    </source>
</evidence>
<name>A0A4R5DCZ8_9BACT</name>
<dbReference type="CDD" id="cd03801">
    <property type="entry name" value="GT4_PimA-like"/>
    <property type="match status" value="1"/>
</dbReference>
<dbReference type="AlphaFoldDB" id="A0A4R5DCZ8"/>
<sequence>MKIVIIGPTHKSFIGKLLNVRDLTSLPDGYYGAPFLGVVIKELLNRGHNVISITTTTAIDHNYEVREFHNGNFKWIVVPAREHTLRFNKSKLGRIIDLYAFEQRRLKSAILNEKPDFVHAHWSYEFAGALAGINIPKLITIHDNPYQVFKYMRNIYRFGRLILSEINLKKLKFASTVSPYMLDYAQKRFKNLKVIPNPVVMLFNIDKINEYVDEKINSLLNPNIVMIMNGWDKRKNGDIGLEAFGLIKNKIPGAILHLFGNGSEMYGLANKSAKPMRLEGIFYHGPVPHETLLNELKKMHLMIHPSLEESFGVVLIEAMALGLPVIGGIRSGAVPWVINNPELLVDVSKAQNIADKAIEILTCKIKYKEISSQGFYNVSERFSASAVVDSYEGYYDTIIQDSK</sequence>
<dbReference type="EMBL" id="SMFL01000026">
    <property type="protein sequence ID" value="TDE08405.1"/>
    <property type="molecule type" value="Genomic_DNA"/>
</dbReference>
<dbReference type="Proteomes" id="UP000294850">
    <property type="component" value="Unassembled WGS sequence"/>
</dbReference>
<dbReference type="GO" id="GO:0016757">
    <property type="term" value="F:glycosyltransferase activity"/>
    <property type="evidence" value="ECO:0007669"/>
    <property type="project" value="InterPro"/>
</dbReference>
<proteinExistence type="predicted"/>
<dbReference type="RefSeq" id="WP_131962849.1">
    <property type="nucleotide sequence ID" value="NZ_SMFL01000026.1"/>
</dbReference>
<feature type="domain" description="Glycosyl transferase family 1" evidence="1">
    <location>
        <begin position="215"/>
        <end position="373"/>
    </location>
</feature>
<keyword evidence="3" id="KW-0808">Transferase</keyword>
<feature type="domain" description="Glycosyltransferase subfamily 4-like N-terminal" evidence="2">
    <location>
        <begin position="40"/>
        <end position="199"/>
    </location>
</feature>
<organism evidence="3 4">
    <name type="scientific">Dyadobacter psychrotolerans</name>
    <dbReference type="NCBI Taxonomy" id="2541721"/>
    <lineage>
        <taxon>Bacteria</taxon>
        <taxon>Pseudomonadati</taxon>
        <taxon>Bacteroidota</taxon>
        <taxon>Cytophagia</taxon>
        <taxon>Cytophagales</taxon>
        <taxon>Spirosomataceae</taxon>
        <taxon>Dyadobacter</taxon>
    </lineage>
</organism>
<accession>A0A4R5DCZ8</accession>
<evidence type="ECO:0000313" key="3">
    <source>
        <dbReference type="EMBL" id="TDE08405.1"/>
    </source>
</evidence>
<keyword evidence="4" id="KW-1185">Reference proteome</keyword>
<dbReference type="SUPFAM" id="SSF53756">
    <property type="entry name" value="UDP-Glycosyltransferase/glycogen phosphorylase"/>
    <property type="match status" value="1"/>
</dbReference>
<dbReference type="InterPro" id="IPR050194">
    <property type="entry name" value="Glycosyltransferase_grp1"/>
</dbReference>
<dbReference type="InterPro" id="IPR001296">
    <property type="entry name" value="Glyco_trans_1"/>
</dbReference>
<dbReference type="PANTHER" id="PTHR45947">
    <property type="entry name" value="SULFOQUINOVOSYL TRANSFERASE SQD2"/>
    <property type="match status" value="1"/>
</dbReference>
<dbReference type="Gene3D" id="3.40.50.2000">
    <property type="entry name" value="Glycogen Phosphorylase B"/>
    <property type="match status" value="2"/>
</dbReference>
<dbReference type="PANTHER" id="PTHR45947:SF15">
    <property type="entry name" value="TEICHURONIC ACID BIOSYNTHESIS GLYCOSYLTRANSFERASE TUAC-RELATED"/>
    <property type="match status" value="1"/>
</dbReference>
<evidence type="ECO:0000259" key="2">
    <source>
        <dbReference type="Pfam" id="PF13439"/>
    </source>
</evidence>
<protein>
    <submittedName>
        <fullName evidence="3">Glycosyltransferase</fullName>
    </submittedName>
</protein>
<comment type="caution">
    <text evidence="3">The sequence shown here is derived from an EMBL/GenBank/DDBJ whole genome shotgun (WGS) entry which is preliminary data.</text>
</comment>
<dbReference type="InterPro" id="IPR028098">
    <property type="entry name" value="Glyco_trans_4-like_N"/>
</dbReference>